<evidence type="ECO:0000256" key="2">
    <source>
        <dbReference type="SAM" id="Phobius"/>
    </source>
</evidence>
<evidence type="ECO:0000313" key="4">
    <source>
        <dbReference type="Proteomes" id="UP000598146"/>
    </source>
</evidence>
<protein>
    <recommendedName>
        <fullName evidence="5">Adhesin domain-containing protein</fullName>
    </recommendedName>
</protein>
<keyword evidence="2" id="KW-0472">Membrane</keyword>
<proteinExistence type="predicted"/>
<feature type="region of interest" description="Disordered" evidence="1">
    <location>
        <begin position="123"/>
        <end position="186"/>
    </location>
</feature>
<evidence type="ECO:0008006" key="5">
    <source>
        <dbReference type="Google" id="ProtNLM"/>
    </source>
</evidence>
<dbReference type="AlphaFoldDB" id="A0A931FZX1"/>
<evidence type="ECO:0000313" key="3">
    <source>
        <dbReference type="EMBL" id="MBG0566128.1"/>
    </source>
</evidence>
<sequence>MERLPSDGERTLRVGGYVTRCVKGRETERAAGPAADPGTPGINWPNISDYWPDAPDRPEAAPAWTEHLERGSGPANTGVRVIGDAPDSPRRRRLRTSLGALVAVLTVTACGVIVAQLSDRSTTPADLAAGTPQPPATAPGAVLPSVPEAVLPSAPADAGTEPSRTPEPARTPSKKPAAPAAPAEPPLEDAAFEMVDGVTELSVRTTELAETFEVSTPRDSGLKVRPVFSGGVLRVHATPIGEGGTGRVEVLLSDDVTWRLRMTGGVARASFDLASHSVRRIDLTGGAAQIDMELGRQDATVPIRMSGGVSAWNIRTSARLPVRVVAGSGGSRVDLYGQITEGLAAGTTVRSGDLDDGRGLDLDAEGGFSALTVAKA</sequence>
<accession>A0A931FZX1</accession>
<evidence type="ECO:0000256" key="1">
    <source>
        <dbReference type="SAM" id="MobiDB-lite"/>
    </source>
</evidence>
<feature type="transmembrane region" description="Helical" evidence="2">
    <location>
        <begin position="98"/>
        <end position="117"/>
    </location>
</feature>
<keyword evidence="4" id="KW-1185">Reference proteome</keyword>
<feature type="region of interest" description="Disordered" evidence="1">
    <location>
        <begin position="69"/>
        <end position="91"/>
    </location>
</feature>
<keyword evidence="2" id="KW-1133">Transmembrane helix</keyword>
<feature type="region of interest" description="Disordered" evidence="1">
    <location>
        <begin position="26"/>
        <end position="45"/>
    </location>
</feature>
<dbReference type="RefSeq" id="WP_196417901.1">
    <property type="nucleotide sequence ID" value="NZ_JADQTO010000018.1"/>
</dbReference>
<organism evidence="3 4">
    <name type="scientific">Actinoplanes aureus</name>
    <dbReference type="NCBI Taxonomy" id="2792083"/>
    <lineage>
        <taxon>Bacteria</taxon>
        <taxon>Bacillati</taxon>
        <taxon>Actinomycetota</taxon>
        <taxon>Actinomycetes</taxon>
        <taxon>Micromonosporales</taxon>
        <taxon>Micromonosporaceae</taxon>
        <taxon>Actinoplanes</taxon>
    </lineage>
</organism>
<dbReference type="EMBL" id="JADQTO010000018">
    <property type="protein sequence ID" value="MBG0566128.1"/>
    <property type="molecule type" value="Genomic_DNA"/>
</dbReference>
<reference evidence="3" key="1">
    <citation type="submission" date="2020-11" db="EMBL/GenBank/DDBJ databases">
        <title>Isolation and identification of active actinomycetes.</title>
        <authorList>
            <person name="Sun X."/>
        </authorList>
    </citation>
    <scope>NUCLEOTIDE SEQUENCE</scope>
    <source>
        <strain evidence="3">NEAU-A11</strain>
    </source>
</reference>
<keyword evidence="2" id="KW-0812">Transmembrane</keyword>
<comment type="caution">
    <text evidence="3">The sequence shown here is derived from an EMBL/GenBank/DDBJ whole genome shotgun (WGS) entry which is preliminary data.</text>
</comment>
<feature type="compositionally biased region" description="Low complexity" evidence="1">
    <location>
        <begin position="30"/>
        <end position="41"/>
    </location>
</feature>
<name>A0A931FZX1_9ACTN</name>
<gene>
    <name evidence="3" type="ORF">I4J89_32245</name>
</gene>
<feature type="compositionally biased region" description="Low complexity" evidence="1">
    <location>
        <begin position="168"/>
        <end position="181"/>
    </location>
</feature>
<dbReference type="Proteomes" id="UP000598146">
    <property type="component" value="Unassembled WGS sequence"/>
</dbReference>